<dbReference type="Pfam" id="PF02518">
    <property type="entry name" value="HATPase_c"/>
    <property type="match status" value="1"/>
</dbReference>
<dbReference type="SUPFAM" id="SSF47384">
    <property type="entry name" value="Homodimeric domain of signal transducing histidine kinase"/>
    <property type="match status" value="1"/>
</dbReference>
<name>A0A7G9G8X7_9FIRM</name>
<keyword evidence="9" id="KW-0472">Membrane</keyword>
<dbReference type="InterPro" id="IPR005467">
    <property type="entry name" value="His_kinase_dom"/>
</dbReference>
<dbReference type="InterPro" id="IPR031621">
    <property type="entry name" value="HisKA_7TM"/>
</dbReference>
<dbReference type="Pfam" id="PF16927">
    <property type="entry name" value="HisKA_7TM"/>
    <property type="match status" value="1"/>
</dbReference>
<evidence type="ECO:0000256" key="6">
    <source>
        <dbReference type="ARBA" id="ARBA00022777"/>
    </source>
</evidence>
<feature type="transmembrane region" description="Helical" evidence="9">
    <location>
        <begin position="139"/>
        <end position="163"/>
    </location>
</feature>
<dbReference type="SUPFAM" id="SSF55874">
    <property type="entry name" value="ATPase domain of HSP90 chaperone/DNA topoisomerase II/histidine kinase"/>
    <property type="match status" value="1"/>
</dbReference>
<evidence type="ECO:0000256" key="7">
    <source>
        <dbReference type="ARBA" id="ARBA00022840"/>
    </source>
</evidence>
<dbReference type="AlphaFoldDB" id="A0A7G9G8X7"/>
<evidence type="ECO:0000256" key="8">
    <source>
        <dbReference type="ARBA" id="ARBA00023012"/>
    </source>
</evidence>
<dbReference type="Gene3D" id="3.30.450.20">
    <property type="entry name" value="PAS domain"/>
    <property type="match status" value="1"/>
</dbReference>
<feature type="transmembrane region" description="Helical" evidence="9">
    <location>
        <begin position="175"/>
        <end position="194"/>
    </location>
</feature>
<keyword evidence="8" id="KW-0902">Two-component regulatory system</keyword>
<reference evidence="11 12" key="1">
    <citation type="submission" date="2020-08" db="EMBL/GenBank/DDBJ databases">
        <authorList>
            <person name="Liu C."/>
            <person name="Sun Q."/>
        </authorList>
    </citation>
    <scope>NUCLEOTIDE SEQUENCE [LARGE SCALE GENOMIC DNA]</scope>
    <source>
        <strain evidence="11 12">NSJ-29</strain>
    </source>
</reference>
<evidence type="ECO:0000256" key="1">
    <source>
        <dbReference type="ARBA" id="ARBA00000085"/>
    </source>
</evidence>
<dbReference type="EC" id="2.7.13.3" evidence="2"/>
<feature type="domain" description="Histidine kinase" evidence="10">
    <location>
        <begin position="380"/>
        <end position="611"/>
    </location>
</feature>
<dbReference type="EMBL" id="CP060635">
    <property type="protein sequence ID" value="QNM07259.1"/>
    <property type="molecule type" value="Genomic_DNA"/>
</dbReference>
<evidence type="ECO:0000256" key="3">
    <source>
        <dbReference type="ARBA" id="ARBA00022553"/>
    </source>
</evidence>
<evidence type="ECO:0000256" key="2">
    <source>
        <dbReference type="ARBA" id="ARBA00012438"/>
    </source>
</evidence>
<dbReference type="PROSITE" id="PS50109">
    <property type="entry name" value="HIS_KIN"/>
    <property type="match status" value="1"/>
</dbReference>
<keyword evidence="9" id="KW-1133">Transmembrane helix</keyword>
<dbReference type="InterPro" id="IPR003594">
    <property type="entry name" value="HATPase_dom"/>
</dbReference>
<organism evidence="11 12">
    <name type="scientific">Wansuia hejianensis</name>
    <dbReference type="NCBI Taxonomy" id="2763667"/>
    <lineage>
        <taxon>Bacteria</taxon>
        <taxon>Bacillati</taxon>
        <taxon>Bacillota</taxon>
        <taxon>Clostridia</taxon>
        <taxon>Lachnospirales</taxon>
        <taxon>Lachnospiraceae</taxon>
        <taxon>Wansuia</taxon>
    </lineage>
</organism>
<dbReference type="RefSeq" id="WP_118647289.1">
    <property type="nucleotide sequence ID" value="NZ_CP060635.1"/>
</dbReference>
<keyword evidence="4" id="KW-0808">Transferase</keyword>
<dbReference type="GO" id="GO:0005524">
    <property type="term" value="F:ATP binding"/>
    <property type="evidence" value="ECO:0007669"/>
    <property type="project" value="UniProtKB-KW"/>
</dbReference>
<evidence type="ECO:0000259" key="10">
    <source>
        <dbReference type="PROSITE" id="PS50109"/>
    </source>
</evidence>
<gene>
    <name evidence="11" type="ORF">H9Q79_09870</name>
</gene>
<dbReference type="Gene3D" id="1.10.287.130">
    <property type="match status" value="1"/>
</dbReference>
<feature type="transmembrane region" description="Helical" evidence="9">
    <location>
        <begin position="76"/>
        <end position="93"/>
    </location>
</feature>
<keyword evidence="12" id="KW-1185">Reference proteome</keyword>
<keyword evidence="6" id="KW-0418">Kinase</keyword>
<keyword evidence="3" id="KW-0597">Phosphoprotein</keyword>
<dbReference type="PANTHER" id="PTHR43065:SF10">
    <property type="entry name" value="PEROXIDE STRESS-ACTIVATED HISTIDINE KINASE MAK3"/>
    <property type="match status" value="1"/>
</dbReference>
<evidence type="ECO:0000256" key="9">
    <source>
        <dbReference type="SAM" id="Phobius"/>
    </source>
</evidence>
<evidence type="ECO:0000313" key="12">
    <source>
        <dbReference type="Proteomes" id="UP000515860"/>
    </source>
</evidence>
<dbReference type="PRINTS" id="PR00344">
    <property type="entry name" value="BCTRLSENSOR"/>
</dbReference>
<protein>
    <recommendedName>
        <fullName evidence="2">histidine kinase</fullName>
        <ecNumber evidence="2">2.7.13.3</ecNumber>
    </recommendedName>
</protein>
<evidence type="ECO:0000256" key="5">
    <source>
        <dbReference type="ARBA" id="ARBA00022741"/>
    </source>
</evidence>
<comment type="catalytic activity">
    <reaction evidence="1">
        <text>ATP + protein L-histidine = ADP + protein N-phospho-L-histidine.</text>
        <dbReference type="EC" id="2.7.13.3"/>
    </reaction>
</comment>
<dbReference type="InterPro" id="IPR004358">
    <property type="entry name" value="Sig_transdc_His_kin-like_C"/>
</dbReference>
<dbReference type="SMART" id="SM00387">
    <property type="entry name" value="HATPase_c"/>
    <property type="match status" value="1"/>
</dbReference>
<dbReference type="Gene3D" id="3.30.565.10">
    <property type="entry name" value="Histidine kinase-like ATPase, C-terminal domain"/>
    <property type="match status" value="1"/>
</dbReference>
<feature type="transmembrane region" description="Helical" evidence="9">
    <location>
        <begin position="6"/>
        <end position="24"/>
    </location>
</feature>
<dbReference type="InterPro" id="IPR036890">
    <property type="entry name" value="HATPase_C_sf"/>
</dbReference>
<dbReference type="PANTHER" id="PTHR43065">
    <property type="entry name" value="SENSOR HISTIDINE KINASE"/>
    <property type="match status" value="1"/>
</dbReference>
<dbReference type="InterPro" id="IPR036097">
    <property type="entry name" value="HisK_dim/P_sf"/>
</dbReference>
<evidence type="ECO:0000313" key="11">
    <source>
        <dbReference type="EMBL" id="QNM07259.1"/>
    </source>
</evidence>
<proteinExistence type="predicted"/>
<keyword evidence="7" id="KW-0067">ATP-binding</keyword>
<dbReference type="KEGG" id="whj:H9Q79_09870"/>
<dbReference type="GO" id="GO:0000155">
    <property type="term" value="F:phosphorelay sensor kinase activity"/>
    <property type="evidence" value="ECO:0007669"/>
    <property type="project" value="InterPro"/>
</dbReference>
<keyword evidence="5" id="KW-0547">Nucleotide-binding</keyword>
<keyword evidence="9" id="KW-0812">Transmembrane</keyword>
<feature type="transmembrane region" description="Helical" evidence="9">
    <location>
        <begin position="100"/>
        <end position="119"/>
    </location>
</feature>
<dbReference type="Proteomes" id="UP000515860">
    <property type="component" value="Chromosome"/>
</dbReference>
<evidence type="ECO:0000256" key="4">
    <source>
        <dbReference type="ARBA" id="ARBA00022679"/>
    </source>
</evidence>
<accession>A0A7G9G8X7</accession>
<sequence length="625" mass="70204">MNNVAVIIFIGTLIAITAFVIWCIRAPKLHLLHKLYLTLVVCYAFWVIPVIIMQFMERPDGKLAFILDCLTQPGGMLAPPIYLCIALAFVRDLERMPRWMWLLFVMPCVTTLIICTNPLHHLQYRVFSTIRSEIVFGPYVVVSGIYSYFCLIMTMVVLLQFALKNRSRLYLKQCLLLGIGGICPLIVNMLATFSKIQLPITATPMSFIVPMVLNGIAIYQLHLLDIKPVATQHVLDWISDCYLVLSDTGLVISYNRQFASVFASEYGIAENRYLKDCVKKEDISRKTAIYNMITAVESSKEANTVISYEQAVTIRKGDSVRRCYYVTDVSPLSIHDKISGFVVIFKDITQLRESLQQLQDSRERMMEQERLAFLGQMIGGLAHNLKTPIMGISGCISAVEALVDECEESLDDPTVNEDDYREIYGEIRDWFQKVRESTAYMSDIITAIKGQAANAVTYEDSIFTIEEMTKRCALLMRHELIAGQCRLEVVYDYTKSVSMRGDINNLVQVLTNLLSNAVYAQKQAGGGVITIKIDWDTEYLNISVTDNGEGVSEQIKEKLFKAMVTNKGAMGTGLGLYISNAVVRGKFGGNMWMKDNPSGGAVFGVSIPMERVTVTDIQKTEGEAQ</sequence>
<feature type="transmembrane region" description="Helical" evidence="9">
    <location>
        <begin position="36"/>
        <end position="56"/>
    </location>
</feature>